<dbReference type="GO" id="GO:0042602">
    <property type="term" value="F:riboflavin reductase (NADPH) activity"/>
    <property type="evidence" value="ECO:0007669"/>
    <property type="project" value="TreeGrafter"/>
</dbReference>
<dbReference type="InterPro" id="IPR002563">
    <property type="entry name" value="Flavin_Rdtase-like_dom"/>
</dbReference>
<dbReference type="AlphaFoldDB" id="K6DEZ3"/>
<dbReference type="PATRIC" id="fig|1117379.3.peg.2953"/>
<gene>
    <name evidence="4" type="ORF">BABA_14312</name>
</gene>
<name>K6DEZ3_9BACI</name>
<evidence type="ECO:0000256" key="1">
    <source>
        <dbReference type="ARBA" id="ARBA00008898"/>
    </source>
</evidence>
<dbReference type="RefSeq" id="WP_007085858.1">
    <property type="nucleotide sequence ID" value="NZ_AJLS01000114.1"/>
</dbReference>
<dbReference type="GO" id="GO:0010181">
    <property type="term" value="F:FMN binding"/>
    <property type="evidence" value="ECO:0007669"/>
    <property type="project" value="InterPro"/>
</dbReference>
<dbReference type="InterPro" id="IPR050268">
    <property type="entry name" value="NADH-dep_flavin_reductase"/>
</dbReference>
<evidence type="ECO:0000313" key="4">
    <source>
        <dbReference type="EMBL" id="EKN66638.1"/>
    </source>
</evidence>
<evidence type="ECO:0000259" key="3">
    <source>
        <dbReference type="SMART" id="SM00903"/>
    </source>
</evidence>
<proteinExistence type="inferred from homology"/>
<dbReference type="PANTHER" id="PTHR30466:SF11">
    <property type="entry name" value="FLAVIN-DEPENDENT MONOOXYGENASE, REDUCTASE SUBUNIT HSAB"/>
    <property type="match status" value="1"/>
</dbReference>
<organism evidence="4 5">
    <name type="scientific">Neobacillus bataviensis LMG 21833</name>
    <dbReference type="NCBI Taxonomy" id="1117379"/>
    <lineage>
        <taxon>Bacteria</taxon>
        <taxon>Bacillati</taxon>
        <taxon>Bacillota</taxon>
        <taxon>Bacilli</taxon>
        <taxon>Bacillales</taxon>
        <taxon>Bacillaceae</taxon>
        <taxon>Neobacillus</taxon>
    </lineage>
</organism>
<keyword evidence="4" id="KW-0503">Monooxygenase</keyword>
<sequence length="163" mass="18319">MKRTMEKGDVFKQIMGHYPTGVTIITTIDENGEPAGLTVNSFTSVSIDPLLVLWCIDKKTSSFETFLKADGFTVHTLASDQVEACWAFARKGSDRFKGVNWYTSENKLPIIKDSLGTLECRTVQRIDAGDHIILVGEVLDLFKNDKEPLLFYNRKAGTIPKDW</sequence>
<evidence type="ECO:0000256" key="2">
    <source>
        <dbReference type="ARBA" id="ARBA00023002"/>
    </source>
</evidence>
<feature type="domain" description="Flavin reductase like" evidence="3">
    <location>
        <begin position="15"/>
        <end position="158"/>
    </location>
</feature>
<dbReference type="SUPFAM" id="SSF50475">
    <property type="entry name" value="FMN-binding split barrel"/>
    <property type="match status" value="1"/>
</dbReference>
<keyword evidence="5" id="KW-1185">Reference proteome</keyword>
<dbReference type="EMBL" id="AJLS01000114">
    <property type="protein sequence ID" value="EKN66638.1"/>
    <property type="molecule type" value="Genomic_DNA"/>
</dbReference>
<dbReference type="InterPro" id="IPR012349">
    <property type="entry name" value="Split_barrel_FMN-bd"/>
</dbReference>
<dbReference type="Gene3D" id="2.30.110.10">
    <property type="entry name" value="Electron Transport, Fmn-binding Protein, Chain A"/>
    <property type="match status" value="1"/>
</dbReference>
<accession>K6DEZ3</accession>
<keyword evidence="2" id="KW-0560">Oxidoreductase</keyword>
<comment type="caution">
    <text evidence="4">The sequence shown here is derived from an EMBL/GenBank/DDBJ whole genome shotgun (WGS) entry which is preliminary data.</text>
</comment>
<reference evidence="4 5" key="1">
    <citation type="journal article" date="2012" name="Front. Microbiol.">
        <title>Redundancy and modularity in membrane-associated dissimilatory nitrate reduction in Bacillus.</title>
        <authorList>
            <person name="Heylen K."/>
            <person name="Keltjens J."/>
        </authorList>
    </citation>
    <scope>NUCLEOTIDE SEQUENCE [LARGE SCALE GENOMIC DNA]</scope>
    <source>
        <strain evidence="5">LMG 21833T</strain>
    </source>
</reference>
<dbReference type="eggNOG" id="COG1853">
    <property type="taxonomic scope" value="Bacteria"/>
</dbReference>
<protein>
    <submittedName>
        <fullName evidence="4">Nitrilotriacetate monooxygenase component B</fullName>
    </submittedName>
</protein>
<comment type="similarity">
    <text evidence="1">Belongs to the non-flavoprotein flavin reductase family.</text>
</comment>
<dbReference type="STRING" id="1117379.BABA_14312"/>
<dbReference type="Pfam" id="PF01613">
    <property type="entry name" value="Flavin_Reduct"/>
    <property type="match status" value="1"/>
</dbReference>
<dbReference type="SMART" id="SM00903">
    <property type="entry name" value="Flavin_Reduct"/>
    <property type="match status" value="1"/>
</dbReference>
<evidence type="ECO:0000313" key="5">
    <source>
        <dbReference type="Proteomes" id="UP000006316"/>
    </source>
</evidence>
<dbReference type="PANTHER" id="PTHR30466">
    <property type="entry name" value="FLAVIN REDUCTASE"/>
    <property type="match status" value="1"/>
</dbReference>
<dbReference type="Proteomes" id="UP000006316">
    <property type="component" value="Unassembled WGS sequence"/>
</dbReference>
<dbReference type="GO" id="GO:0004497">
    <property type="term" value="F:monooxygenase activity"/>
    <property type="evidence" value="ECO:0007669"/>
    <property type="project" value="UniProtKB-KW"/>
</dbReference>